<sequence length="336" mass="36553">MACCILSKTCALSHLWMCVLSLTITQDTAQNLSFTGSIQNLTIGPNVRYSVLKNEITKVKGPVRNEGVFHMNGSDDQEVSISVSGPTFENMNLFVFDSRDPSTKGSYLIRSDTFRNSGEMYVGVSGNLYSVLMLDITAKKSWRNSGQMTFETTQGFTKSLALACKGGPVINDGAICLVNIDWTPSSDLSGDGCIIIEKGAKVQIMANGDNNGNPGVFVSPDQTFFLTDLTSVLEIVLSGSSCLNEYPTYKVAGFGNSNPIRFTFFFHLFSYSPETGILTVRARDLGINLDIGKGYLLYHFNRSQGLMGSHISYSFDPPNAAPLMCTCSKPSLEGFP</sequence>
<evidence type="ECO:0000313" key="8">
    <source>
        <dbReference type="EMBL" id="QBM85700.1"/>
    </source>
</evidence>
<organism evidence="8 9">
    <name type="scientific">Metschnikowia aff. pulcherrima</name>
    <dbReference type="NCBI Taxonomy" id="2163413"/>
    <lineage>
        <taxon>Eukaryota</taxon>
        <taxon>Fungi</taxon>
        <taxon>Dikarya</taxon>
        <taxon>Ascomycota</taxon>
        <taxon>Saccharomycotina</taxon>
        <taxon>Pichiomycetes</taxon>
        <taxon>Metschnikowiaceae</taxon>
        <taxon>Metschnikowia</taxon>
    </lineage>
</organism>
<evidence type="ECO:0000256" key="5">
    <source>
        <dbReference type="ARBA" id="ARBA00023180"/>
    </source>
</evidence>
<evidence type="ECO:0000313" key="9">
    <source>
        <dbReference type="Proteomes" id="UP000292447"/>
    </source>
</evidence>
<dbReference type="EMBL" id="CP034456">
    <property type="protein sequence ID" value="QBM85700.1"/>
    <property type="molecule type" value="Genomic_DNA"/>
</dbReference>
<reference evidence="9" key="1">
    <citation type="submission" date="2019-03" db="EMBL/GenBank/DDBJ databases">
        <title>Snf2 controls pulcherriminic acid biosynthesis and connects pigmentation and antifungal activity of the yeast Metschnikowia pulcherrima.</title>
        <authorList>
            <person name="Gore-Lloyd D."/>
            <person name="Sumann I."/>
            <person name="Brachmann A.O."/>
            <person name="Schneeberger K."/>
            <person name="Ortiz-Merino R.A."/>
            <person name="Moreno-Beltran M."/>
            <person name="Schlaefli M."/>
            <person name="Kirner P."/>
            <person name="Santos Kron A."/>
            <person name="Wolfe K.H."/>
            <person name="Piel J."/>
            <person name="Ahrens C.H."/>
            <person name="Henk D."/>
            <person name="Freimoser F.M."/>
        </authorList>
    </citation>
    <scope>NUCLEOTIDE SEQUENCE [LARGE SCALE GENOMIC DNA]</scope>
    <source>
        <strain evidence="9">APC 1.2</strain>
    </source>
</reference>
<dbReference type="GO" id="GO:0009277">
    <property type="term" value="C:fungal-type cell wall"/>
    <property type="evidence" value="ECO:0007669"/>
    <property type="project" value="UniProtKB-ARBA"/>
</dbReference>
<keyword evidence="9" id="KW-1185">Reference proteome</keyword>
<name>A0A4P6XED1_9ASCO</name>
<evidence type="ECO:0000256" key="3">
    <source>
        <dbReference type="ARBA" id="ARBA00022525"/>
    </source>
</evidence>
<keyword evidence="2" id="KW-0134">Cell wall</keyword>
<evidence type="ECO:0000256" key="6">
    <source>
        <dbReference type="SAM" id="SignalP"/>
    </source>
</evidence>
<evidence type="ECO:0000259" key="7">
    <source>
        <dbReference type="Pfam" id="PF11765"/>
    </source>
</evidence>
<protein>
    <submittedName>
        <fullName evidence="8">Hyphally regulated cell wall protein N-terminal</fullName>
    </submittedName>
</protein>
<gene>
    <name evidence="8" type="primary">MPUL0A03250</name>
    <name evidence="8" type="ORF">METSCH_A03250</name>
</gene>
<evidence type="ECO:0000256" key="4">
    <source>
        <dbReference type="ARBA" id="ARBA00022729"/>
    </source>
</evidence>
<dbReference type="Proteomes" id="UP000292447">
    <property type="component" value="Chromosome I"/>
</dbReference>
<dbReference type="Pfam" id="PF11765">
    <property type="entry name" value="Hyphal_reg_CWP"/>
    <property type="match status" value="1"/>
</dbReference>
<comment type="subcellular location">
    <subcellularLocation>
        <location evidence="1">Secreted</location>
        <location evidence="1">Cell wall</location>
    </subcellularLocation>
</comment>
<keyword evidence="5" id="KW-0325">Glycoprotein</keyword>
<accession>A0A4P6XED1</accession>
<proteinExistence type="predicted"/>
<evidence type="ECO:0000256" key="1">
    <source>
        <dbReference type="ARBA" id="ARBA00004191"/>
    </source>
</evidence>
<dbReference type="InterPro" id="IPR021031">
    <property type="entry name" value="Hyphal-reg_cell_wall_N"/>
</dbReference>
<feature type="domain" description="Hyphally-regulated cell wall protein N-terminal" evidence="7">
    <location>
        <begin position="17"/>
        <end position="329"/>
    </location>
</feature>
<feature type="chain" id="PRO_5020393400" evidence="6">
    <location>
        <begin position="22"/>
        <end position="336"/>
    </location>
</feature>
<evidence type="ECO:0000256" key="2">
    <source>
        <dbReference type="ARBA" id="ARBA00022512"/>
    </source>
</evidence>
<keyword evidence="3" id="KW-0964">Secreted</keyword>
<dbReference type="AlphaFoldDB" id="A0A4P6XED1"/>
<feature type="signal peptide" evidence="6">
    <location>
        <begin position="1"/>
        <end position="21"/>
    </location>
</feature>
<keyword evidence="4 6" id="KW-0732">Signal</keyword>